<comment type="caution">
    <text evidence="1">The sequence shown here is derived from an EMBL/GenBank/DDBJ whole genome shotgun (WGS) entry which is preliminary data.</text>
</comment>
<evidence type="ECO:0000313" key="2">
    <source>
        <dbReference type="Proteomes" id="UP001431783"/>
    </source>
</evidence>
<evidence type="ECO:0000313" key="1">
    <source>
        <dbReference type="EMBL" id="KAK9871194.1"/>
    </source>
</evidence>
<keyword evidence="2" id="KW-1185">Reference proteome</keyword>
<protein>
    <submittedName>
        <fullName evidence="1">Uncharacterized protein</fullName>
    </submittedName>
</protein>
<dbReference type="Proteomes" id="UP001431783">
    <property type="component" value="Unassembled WGS sequence"/>
</dbReference>
<accession>A0AAW1TS68</accession>
<proteinExistence type="predicted"/>
<organism evidence="1 2">
    <name type="scientific">Henosepilachna vigintioctopunctata</name>
    <dbReference type="NCBI Taxonomy" id="420089"/>
    <lineage>
        <taxon>Eukaryota</taxon>
        <taxon>Metazoa</taxon>
        <taxon>Ecdysozoa</taxon>
        <taxon>Arthropoda</taxon>
        <taxon>Hexapoda</taxon>
        <taxon>Insecta</taxon>
        <taxon>Pterygota</taxon>
        <taxon>Neoptera</taxon>
        <taxon>Endopterygota</taxon>
        <taxon>Coleoptera</taxon>
        <taxon>Polyphaga</taxon>
        <taxon>Cucujiformia</taxon>
        <taxon>Coccinelloidea</taxon>
        <taxon>Coccinellidae</taxon>
        <taxon>Epilachninae</taxon>
        <taxon>Epilachnini</taxon>
        <taxon>Henosepilachna</taxon>
    </lineage>
</organism>
<dbReference type="AlphaFoldDB" id="A0AAW1TS68"/>
<reference evidence="1 2" key="1">
    <citation type="submission" date="2023-03" db="EMBL/GenBank/DDBJ databases">
        <title>Genome insight into feeding habits of ladybird beetles.</title>
        <authorList>
            <person name="Li H.-S."/>
            <person name="Huang Y.-H."/>
            <person name="Pang H."/>
        </authorList>
    </citation>
    <scope>NUCLEOTIDE SEQUENCE [LARGE SCALE GENOMIC DNA]</scope>
    <source>
        <strain evidence="1">SYSU_2023b</strain>
        <tissue evidence="1">Whole body</tissue>
    </source>
</reference>
<gene>
    <name evidence="1" type="ORF">WA026_011475</name>
</gene>
<dbReference type="EMBL" id="JARQZJ010000005">
    <property type="protein sequence ID" value="KAK9871194.1"/>
    <property type="molecule type" value="Genomic_DNA"/>
</dbReference>
<sequence>MPLLTYGICQAAFGAIVVACFSAAGVLFETVPATLIAATPACNTVYASCYAACIDILKKILLNFLNLFTVEHFYRFKNAIVNLRYMPGSLCCYSCSLLQCSWSNFWDSACNINCCNTSPCSLQHCIRFVLCSM</sequence>
<name>A0AAW1TS68_9CUCU</name>